<comment type="caution">
    <text evidence="3">The sequence shown here is derived from an EMBL/GenBank/DDBJ whole genome shotgun (WGS) entry which is preliminary data.</text>
</comment>
<feature type="compositionally biased region" description="Gly residues" evidence="1">
    <location>
        <begin position="220"/>
        <end position="232"/>
    </location>
</feature>
<sequence length="266" mass="25482">MAGSTGTSTCGALTGKELAVGPSGDHRSGTALAASRPPVRTAGLAQPSEAAGDGPVFVDTTGRRRRWLRTLGWVVAFSCVGFAATVTAVLALGNAAAPWISLPGGDKKARTSREVPAVTDLPAPTVGPSPGAQRVDPVSPSGARNLTVDGGEPSRNVSEASATPSGTPGSGRPRTPAETTPASKGTEGGTPATTSPGTATATPSPSSTPGGDGSDEDGEGGGAVEGGSGGGDATASPTPGAGGDAIVAGGPSDTLLRGLSLLTPAL</sequence>
<evidence type="ECO:0000256" key="2">
    <source>
        <dbReference type="SAM" id="Phobius"/>
    </source>
</evidence>
<dbReference type="AlphaFoldDB" id="A0A918KNA7"/>
<dbReference type="EMBL" id="BMWD01000014">
    <property type="protein sequence ID" value="GGX70147.1"/>
    <property type="molecule type" value="Genomic_DNA"/>
</dbReference>
<organism evidence="3 4">
    <name type="scientific">Streptomyces fructofermentans</name>
    <dbReference type="NCBI Taxonomy" id="152141"/>
    <lineage>
        <taxon>Bacteria</taxon>
        <taxon>Bacillati</taxon>
        <taxon>Actinomycetota</taxon>
        <taxon>Actinomycetes</taxon>
        <taxon>Kitasatosporales</taxon>
        <taxon>Streptomycetaceae</taxon>
        <taxon>Streptomyces</taxon>
    </lineage>
</organism>
<gene>
    <name evidence="3" type="ORF">GCM10010515_42280</name>
</gene>
<reference evidence="3" key="1">
    <citation type="journal article" date="2014" name="Int. J. Syst. Evol. Microbiol.">
        <title>Complete genome sequence of Corynebacterium casei LMG S-19264T (=DSM 44701T), isolated from a smear-ripened cheese.</title>
        <authorList>
            <consortium name="US DOE Joint Genome Institute (JGI-PGF)"/>
            <person name="Walter F."/>
            <person name="Albersmeier A."/>
            <person name="Kalinowski J."/>
            <person name="Ruckert C."/>
        </authorList>
    </citation>
    <scope>NUCLEOTIDE SEQUENCE</scope>
    <source>
        <strain evidence="3">JCM 4956</strain>
    </source>
</reference>
<feature type="compositionally biased region" description="Low complexity" evidence="1">
    <location>
        <begin position="189"/>
        <end position="209"/>
    </location>
</feature>
<dbReference type="Proteomes" id="UP000645555">
    <property type="component" value="Unassembled WGS sequence"/>
</dbReference>
<feature type="transmembrane region" description="Helical" evidence="2">
    <location>
        <begin position="71"/>
        <end position="93"/>
    </location>
</feature>
<protein>
    <submittedName>
        <fullName evidence="3">Uncharacterized protein</fullName>
    </submittedName>
</protein>
<evidence type="ECO:0000313" key="3">
    <source>
        <dbReference type="EMBL" id="GGX70147.1"/>
    </source>
</evidence>
<keyword evidence="2" id="KW-0812">Transmembrane</keyword>
<keyword evidence="2" id="KW-0472">Membrane</keyword>
<feature type="compositionally biased region" description="Polar residues" evidence="1">
    <location>
        <begin position="155"/>
        <end position="167"/>
    </location>
</feature>
<reference evidence="3" key="2">
    <citation type="submission" date="2020-09" db="EMBL/GenBank/DDBJ databases">
        <authorList>
            <person name="Sun Q."/>
            <person name="Ohkuma M."/>
        </authorList>
    </citation>
    <scope>NUCLEOTIDE SEQUENCE</scope>
    <source>
        <strain evidence="3">JCM 4956</strain>
    </source>
</reference>
<accession>A0A918KNA7</accession>
<keyword evidence="4" id="KW-1185">Reference proteome</keyword>
<feature type="region of interest" description="Disordered" evidence="1">
    <location>
        <begin position="1"/>
        <end position="55"/>
    </location>
</feature>
<keyword evidence="2" id="KW-1133">Transmembrane helix</keyword>
<name>A0A918KNA7_9ACTN</name>
<proteinExistence type="predicted"/>
<dbReference type="RefSeq" id="WP_190037109.1">
    <property type="nucleotide sequence ID" value="NZ_BMWD01000014.1"/>
</dbReference>
<evidence type="ECO:0000256" key="1">
    <source>
        <dbReference type="SAM" id="MobiDB-lite"/>
    </source>
</evidence>
<feature type="compositionally biased region" description="Polar residues" evidence="1">
    <location>
        <begin position="1"/>
        <end position="11"/>
    </location>
</feature>
<feature type="region of interest" description="Disordered" evidence="1">
    <location>
        <begin position="99"/>
        <end position="266"/>
    </location>
</feature>
<evidence type="ECO:0000313" key="4">
    <source>
        <dbReference type="Proteomes" id="UP000645555"/>
    </source>
</evidence>